<dbReference type="EMBL" id="CP090168">
    <property type="protein sequence ID" value="UJO19018.1"/>
    <property type="molecule type" value="Genomic_DNA"/>
</dbReference>
<organism evidence="2 3">
    <name type="scientific">Passalora fulva</name>
    <name type="common">Tomato leaf mold</name>
    <name type="synonym">Cladosporium fulvum</name>
    <dbReference type="NCBI Taxonomy" id="5499"/>
    <lineage>
        <taxon>Eukaryota</taxon>
        <taxon>Fungi</taxon>
        <taxon>Dikarya</taxon>
        <taxon>Ascomycota</taxon>
        <taxon>Pezizomycotina</taxon>
        <taxon>Dothideomycetes</taxon>
        <taxon>Dothideomycetidae</taxon>
        <taxon>Mycosphaerellales</taxon>
        <taxon>Mycosphaerellaceae</taxon>
        <taxon>Fulvia</taxon>
    </lineage>
</organism>
<dbReference type="RefSeq" id="XP_047763384.1">
    <property type="nucleotide sequence ID" value="XM_047905995.1"/>
</dbReference>
<reference evidence="2" key="2">
    <citation type="journal article" date="2022" name="Microb. Genom.">
        <title>A chromosome-scale genome assembly of the tomato pathogen Cladosporium fulvum reveals a compartmentalized genome architecture and the presence of a dispensable chromosome.</title>
        <authorList>
            <person name="Zaccaron A.Z."/>
            <person name="Chen L.H."/>
            <person name="Samaras A."/>
            <person name="Stergiopoulos I."/>
        </authorList>
    </citation>
    <scope>NUCLEOTIDE SEQUENCE</scope>
    <source>
        <strain evidence="2">Race5_Kim</strain>
    </source>
</reference>
<dbReference type="KEGG" id="ffu:CLAFUR5_06847"/>
<feature type="region of interest" description="Disordered" evidence="1">
    <location>
        <begin position="237"/>
        <end position="271"/>
    </location>
</feature>
<keyword evidence="3" id="KW-1185">Reference proteome</keyword>
<accession>A0A9Q8PAR5</accession>
<evidence type="ECO:0000313" key="2">
    <source>
        <dbReference type="EMBL" id="UJO19018.1"/>
    </source>
</evidence>
<protein>
    <recommendedName>
        <fullName evidence="4">F-box domain-containing protein</fullName>
    </recommendedName>
</protein>
<dbReference type="Proteomes" id="UP000756132">
    <property type="component" value="Chromosome 6"/>
</dbReference>
<proteinExistence type="predicted"/>
<dbReference type="AlphaFoldDB" id="A0A9Q8PAR5"/>
<feature type="compositionally biased region" description="Basic and acidic residues" evidence="1">
    <location>
        <begin position="240"/>
        <end position="263"/>
    </location>
</feature>
<evidence type="ECO:0000313" key="3">
    <source>
        <dbReference type="Proteomes" id="UP000756132"/>
    </source>
</evidence>
<evidence type="ECO:0008006" key="4">
    <source>
        <dbReference type="Google" id="ProtNLM"/>
    </source>
</evidence>
<evidence type="ECO:0000256" key="1">
    <source>
        <dbReference type="SAM" id="MobiDB-lite"/>
    </source>
</evidence>
<reference evidence="2" key="1">
    <citation type="submission" date="2021-12" db="EMBL/GenBank/DDBJ databases">
        <authorList>
            <person name="Zaccaron A."/>
            <person name="Stergiopoulos I."/>
        </authorList>
    </citation>
    <scope>NUCLEOTIDE SEQUENCE</scope>
    <source>
        <strain evidence="2">Race5_Kim</strain>
    </source>
</reference>
<name>A0A9Q8PAR5_PASFU</name>
<sequence>MSEPCEFTMAATEPVPTTMSTEELARGLLERLAAGGKLSHTTSTSLTTALASAISYRPESNTTAAHDVFHIPELLESILINNNLTTITTCQRVSRQFQATIASSAKLQCGGKKKSKTFKPELNPLLSDPTFCTRHAINAFTYELREDKDFRLLIDITFGTLAQLRALKPGGWQKLLLVQPASKRLDRWNLSFTYGEGKFTRSVGRGTWWDAVTLGEMVEVLLERWEELEGDPWMSVSEWDPERRDVGKGREHGGRKVVAKSEEQGGAEGVD</sequence>
<dbReference type="OrthoDB" id="3856067at2759"/>
<gene>
    <name evidence="2" type="ORF">CLAFUR5_06847</name>
</gene>
<dbReference type="GeneID" id="71986725"/>